<protein>
    <recommendedName>
        <fullName evidence="4">PXA domain-containing protein</fullName>
    </recommendedName>
</protein>
<keyword evidence="6" id="KW-1185">Reference proteome</keyword>
<dbReference type="EMBL" id="JAAVMX010000003">
    <property type="protein sequence ID" value="KAF4511315.1"/>
    <property type="molecule type" value="Genomic_DNA"/>
</dbReference>
<reference evidence="5 6" key="1">
    <citation type="journal article" date="2020" name="Genome Biol. Evol.">
        <title>A new high-quality draft genome assembly of the Chinese cordyceps Ophiocordyceps sinensis.</title>
        <authorList>
            <person name="Shu R."/>
            <person name="Zhang J."/>
            <person name="Meng Q."/>
            <person name="Zhang H."/>
            <person name="Zhou G."/>
            <person name="Li M."/>
            <person name="Wu P."/>
            <person name="Zhao Y."/>
            <person name="Chen C."/>
            <person name="Qin Q."/>
        </authorList>
    </citation>
    <scope>NUCLEOTIDE SEQUENCE [LARGE SCALE GENOMIC DNA]</scope>
    <source>
        <strain evidence="5 6">IOZ07</strain>
    </source>
</reference>
<dbReference type="PANTHER" id="PTHR22999">
    <property type="entry name" value="PX SERINE/THREONINE KINASE PXK"/>
    <property type="match status" value="1"/>
</dbReference>
<dbReference type="Proteomes" id="UP000557566">
    <property type="component" value="Unassembled WGS sequence"/>
</dbReference>
<dbReference type="PROSITE" id="PS51207">
    <property type="entry name" value="PXA"/>
    <property type="match status" value="1"/>
</dbReference>
<dbReference type="Pfam" id="PF02194">
    <property type="entry name" value="PXA"/>
    <property type="match status" value="1"/>
</dbReference>
<evidence type="ECO:0000256" key="1">
    <source>
        <dbReference type="ARBA" id="ARBA00004496"/>
    </source>
</evidence>
<dbReference type="PANTHER" id="PTHR22999:SF23">
    <property type="entry name" value="SORTING NEXIN-16"/>
    <property type="match status" value="1"/>
</dbReference>
<accession>A0A8H4PVL9</accession>
<evidence type="ECO:0000313" key="6">
    <source>
        <dbReference type="Proteomes" id="UP000557566"/>
    </source>
</evidence>
<dbReference type="GO" id="GO:0005770">
    <property type="term" value="C:late endosome"/>
    <property type="evidence" value="ECO:0007669"/>
    <property type="project" value="TreeGrafter"/>
</dbReference>
<keyword evidence="2" id="KW-0963">Cytoplasm</keyword>
<comment type="caution">
    <text evidence="5">The sequence shown here is derived from an EMBL/GenBank/DDBJ whole genome shotgun (WGS) entry which is preliminary data.</text>
</comment>
<feature type="region of interest" description="Disordered" evidence="3">
    <location>
        <begin position="323"/>
        <end position="345"/>
    </location>
</feature>
<evidence type="ECO:0000259" key="4">
    <source>
        <dbReference type="PROSITE" id="PS51207"/>
    </source>
</evidence>
<dbReference type="GO" id="GO:0005769">
    <property type="term" value="C:early endosome"/>
    <property type="evidence" value="ECO:0007669"/>
    <property type="project" value="TreeGrafter"/>
</dbReference>
<sequence>MTGAAPSRAGTPRLKLPAPAAPDPLPATRRARRPATADALSERATQALIRRTLCPQQSREVQPPIHDVLPPLTSRNDVDLELYAFLAIILRHFVQSWYGAITPDESFVAEIVHIVAHCSRALEQRLRKLDLGSLVFDELPEVLDQHVAAYRAAHAPVARPPLAVDPHEAYHSLWPLPPLSPVPSPGDATAAAEQRENEVAYRQLLVQAVLAVLLPTEDLENPCLTALVGQIFSELIIGDVLVNKAAQPWLIFEGICILARSLEEDKKAAAAPDHQPPRPGAPVTRGRMHSIQGLLWSTVSLAFTVLSSICLLVQSLATSSSLPSRATRGRDMERKRTLSPGPPQPAQVPVLDFAAWRCAGNFIELGSRMPWLGGFLSLLQFGAVHGPGRVARLDGTLDRLLSHRINTLFSPVRLSAALRTVRGVVFPNNAPGSSSLCPPSSDAELRALRRRAASALWGLMPSGVARVYFGAGSPWRRRAGAADEGTVVDEVEGLLMVLGDEYCNKHLVYGLLELLLVKLMPELSEKGVVELWDERLG</sequence>
<comment type="subcellular location">
    <subcellularLocation>
        <location evidence="1">Cytoplasm</location>
    </subcellularLocation>
</comment>
<dbReference type="GO" id="GO:0035091">
    <property type="term" value="F:phosphatidylinositol binding"/>
    <property type="evidence" value="ECO:0007669"/>
    <property type="project" value="TreeGrafter"/>
</dbReference>
<evidence type="ECO:0000313" key="5">
    <source>
        <dbReference type="EMBL" id="KAF4511315.1"/>
    </source>
</evidence>
<evidence type="ECO:0000256" key="3">
    <source>
        <dbReference type="SAM" id="MobiDB-lite"/>
    </source>
</evidence>
<feature type="region of interest" description="Disordered" evidence="3">
    <location>
        <begin position="1"/>
        <end position="38"/>
    </location>
</feature>
<dbReference type="InterPro" id="IPR051837">
    <property type="entry name" value="SortingNexin/PXDomain-PKLike"/>
</dbReference>
<evidence type="ECO:0000256" key="2">
    <source>
        <dbReference type="ARBA" id="ARBA00022490"/>
    </source>
</evidence>
<name>A0A8H4PVL9_9HYPO</name>
<gene>
    <name evidence="5" type="ORF">G6O67_003123</name>
</gene>
<dbReference type="AlphaFoldDB" id="A0A8H4PVL9"/>
<dbReference type="GO" id="GO:0045022">
    <property type="term" value="P:early endosome to late endosome transport"/>
    <property type="evidence" value="ECO:0007669"/>
    <property type="project" value="TreeGrafter"/>
</dbReference>
<feature type="domain" description="PXA" evidence="4">
    <location>
        <begin position="75"/>
        <end position="263"/>
    </location>
</feature>
<dbReference type="OrthoDB" id="5582218at2759"/>
<proteinExistence type="predicted"/>
<dbReference type="SMART" id="SM00313">
    <property type="entry name" value="PXA"/>
    <property type="match status" value="1"/>
</dbReference>
<organism evidence="5 6">
    <name type="scientific">Ophiocordyceps sinensis</name>
    <dbReference type="NCBI Taxonomy" id="72228"/>
    <lineage>
        <taxon>Eukaryota</taxon>
        <taxon>Fungi</taxon>
        <taxon>Dikarya</taxon>
        <taxon>Ascomycota</taxon>
        <taxon>Pezizomycotina</taxon>
        <taxon>Sordariomycetes</taxon>
        <taxon>Hypocreomycetidae</taxon>
        <taxon>Hypocreales</taxon>
        <taxon>Ophiocordycipitaceae</taxon>
        <taxon>Ophiocordyceps</taxon>
    </lineage>
</organism>
<dbReference type="InterPro" id="IPR003114">
    <property type="entry name" value="Phox_assoc"/>
</dbReference>